<proteinExistence type="predicted"/>
<comment type="caution">
    <text evidence="2">The sequence shown here is derived from an EMBL/GenBank/DDBJ whole genome shotgun (WGS) entry which is preliminary data.</text>
</comment>
<accession>A0A4R0NJB7</accession>
<sequence>MKNRSLFLAAAIFLFAACGTAGKHTDSNVLGADTTTSAQLWAKMLIRPEFKLGDPLEMRFTIYNRSSESQQFCKWHTPFEPPMSKYLDITDELGAEVPYMGAMAKRIMPPPADSYITVKPGDSLSVKVDLSKIYRVDKAGRYVVRYVAQEISGVSAKDSVTFAVHQ</sequence>
<dbReference type="Gene3D" id="2.60.40.2970">
    <property type="match status" value="1"/>
</dbReference>
<keyword evidence="2" id="KW-0378">Hydrolase</keyword>
<dbReference type="GO" id="GO:0006508">
    <property type="term" value="P:proteolysis"/>
    <property type="evidence" value="ECO:0007669"/>
    <property type="project" value="UniProtKB-KW"/>
</dbReference>
<reference evidence="2 3" key="1">
    <citation type="submission" date="2019-02" db="EMBL/GenBank/DDBJ databases">
        <title>Pedobacter sp. RP-1-14 sp. nov., isolated from Arctic soil.</title>
        <authorList>
            <person name="Dahal R.H."/>
        </authorList>
    </citation>
    <scope>NUCLEOTIDE SEQUENCE [LARGE SCALE GENOMIC DNA]</scope>
    <source>
        <strain evidence="2 3">RP-1-14</strain>
    </source>
</reference>
<evidence type="ECO:0000313" key="2">
    <source>
        <dbReference type="EMBL" id="TCC99907.1"/>
    </source>
</evidence>
<name>A0A4R0NJB7_9SPHI</name>
<organism evidence="2 3">
    <name type="scientific">Pedobacter psychroterrae</name>
    <dbReference type="NCBI Taxonomy" id="2530453"/>
    <lineage>
        <taxon>Bacteria</taxon>
        <taxon>Pseudomonadati</taxon>
        <taxon>Bacteroidota</taxon>
        <taxon>Sphingobacteriia</taxon>
        <taxon>Sphingobacteriales</taxon>
        <taxon>Sphingobacteriaceae</taxon>
        <taxon>Pedobacter</taxon>
    </lineage>
</organism>
<feature type="signal peptide" evidence="1">
    <location>
        <begin position="1"/>
        <end position="23"/>
    </location>
</feature>
<dbReference type="PROSITE" id="PS51257">
    <property type="entry name" value="PROKAR_LIPOPROTEIN"/>
    <property type="match status" value="1"/>
</dbReference>
<protein>
    <submittedName>
        <fullName evidence="2">Protease</fullName>
    </submittedName>
</protein>
<dbReference type="EMBL" id="SJSL01000005">
    <property type="protein sequence ID" value="TCC99907.1"/>
    <property type="molecule type" value="Genomic_DNA"/>
</dbReference>
<keyword evidence="1" id="KW-0732">Signal</keyword>
<gene>
    <name evidence="2" type="ORF">EZ437_16850</name>
</gene>
<keyword evidence="2" id="KW-0645">Protease</keyword>
<dbReference type="Proteomes" id="UP000293347">
    <property type="component" value="Unassembled WGS sequence"/>
</dbReference>
<evidence type="ECO:0000313" key="3">
    <source>
        <dbReference type="Proteomes" id="UP000293347"/>
    </source>
</evidence>
<dbReference type="GO" id="GO:0008233">
    <property type="term" value="F:peptidase activity"/>
    <property type="evidence" value="ECO:0007669"/>
    <property type="project" value="UniProtKB-KW"/>
</dbReference>
<dbReference type="RefSeq" id="WP_131597242.1">
    <property type="nucleotide sequence ID" value="NZ_SJSL01000005.1"/>
</dbReference>
<keyword evidence="3" id="KW-1185">Reference proteome</keyword>
<dbReference type="OrthoDB" id="711001at2"/>
<evidence type="ECO:0000256" key="1">
    <source>
        <dbReference type="SAM" id="SignalP"/>
    </source>
</evidence>
<dbReference type="AlphaFoldDB" id="A0A4R0NJB7"/>
<feature type="chain" id="PRO_5020696429" evidence="1">
    <location>
        <begin position="24"/>
        <end position="166"/>
    </location>
</feature>